<keyword evidence="6" id="KW-0804">Transcription</keyword>
<feature type="domain" description="Anti-sigma-28 factor FlgM C-terminal" evidence="10">
    <location>
        <begin position="48"/>
        <end position="100"/>
    </location>
</feature>
<dbReference type="InterPro" id="IPR007412">
    <property type="entry name" value="FlgM"/>
</dbReference>
<dbReference type="EMBL" id="FOYD01000003">
    <property type="protein sequence ID" value="SFQ75484.1"/>
    <property type="molecule type" value="Genomic_DNA"/>
</dbReference>
<evidence type="ECO:0000256" key="5">
    <source>
        <dbReference type="ARBA" id="ARBA00023015"/>
    </source>
</evidence>
<organism evidence="11 12">
    <name type="scientific">Halopseudomonas formosensis</name>
    <dbReference type="NCBI Taxonomy" id="1002526"/>
    <lineage>
        <taxon>Bacteria</taxon>
        <taxon>Pseudomonadati</taxon>
        <taxon>Pseudomonadota</taxon>
        <taxon>Gammaproteobacteria</taxon>
        <taxon>Pseudomonadales</taxon>
        <taxon>Pseudomonadaceae</taxon>
        <taxon>Halopseudomonas</taxon>
    </lineage>
</organism>
<dbReference type="OrthoDB" id="5738369at2"/>
<keyword evidence="5" id="KW-0805">Transcription regulation</keyword>
<sequence>MVIDFNPGTNGASRSSQSSATAGKREVTADRPAGTQNTGQPATGDAEVRLSNQAQQLQAIEERLRELPEVDTARVERIKQAIADGSYQPDSRRIADKLIDLES</sequence>
<dbReference type="STRING" id="1002526.SAMN05216578_10388"/>
<evidence type="ECO:0000256" key="6">
    <source>
        <dbReference type="ARBA" id="ARBA00023163"/>
    </source>
</evidence>
<dbReference type="NCBIfam" id="TIGR03824">
    <property type="entry name" value="FlgM_jcvi"/>
    <property type="match status" value="1"/>
</dbReference>
<evidence type="ECO:0000256" key="4">
    <source>
        <dbReference type="ARBA" id="ARBA00022795"/>
    </source>
</evidence>
<evidence type="ECO:0000256" key="1">
    <source>
        <dbReference type="ARBA" id="ARBA00005322"/>
    </source>
</evidence>
<keyword evidence="3" id="KW-0678">Repressor</keyword>
<dbReference type="Pfam" id="PF04316">
    <property type="entry name" value="FlgM"/>
    <property type="match status" value="1"/>
</dbReference>
<evidence type="ECO:0000256" key="3">
    <source>
        <dbReference type="ARBA" id="ARBA00022491"/>
    </source>
</evidence>
<comment type="similarity">
    <text evidence="1">Belongs to the FlgM family.</text>
</comment>
<evidence type="ECO:0000256" key="9">
    <source>
        <dbReference type="SAM" id="MobiDB-lite"/>
    </source>
</evidence>
<keyword evidence="4" id="KW-1005">Bacterial flagellum biogenesis</keyword>
<evidence type="ECO:0000256" key="7">
    <source>
        <dbReference type="ARBA" id="ARBA00024739"/>
    </source>
</evidence>
<reference evidence="11 12" key="1">
    <citation type="submission" date="2016-10" db="EMBL/GenBank/DDBJ databases">
        <authorList>
            <person name="de Groot N.N."/>
        </authorList>
    </citation>
    <scope>NUCLEOTIDE SEQUENCE [LARGE SCALE GENOMIC DNA]</scope>
    <source>
        <strain evidence="11 12">JCM 18415</strain>
    </source>
</reference>
<dbReference type="RefSeq" id="WP_090537915.1">
    <property type="nucleotide sequence ID" value="NZ_FOYD01000003.1"/>
</dbReference>
<evidence type="ECO:0000256" key="8">
    <source>
        <dbReference type="ARBA" id="ARBA00030117"/>
    </source>
</evidence>
<proteinExistence type="inferred from homology"/>
<accession>A0A1I6B3J8</accession>
<dbReference type="GO" id="GO:0045892">
    <property type="term" value="P:negative regulation of DNA-templated transcription"/>
    <property type="evidence" value="ECO:0007669"/>
    <property type="project" value="InterPro"/>
</dbReference>
<dbReference type="GO" id="GO:0044781">
    <property type="term" value="P:bacterial-type flagellum organization"/>
    <property type="evidence" value="ECO:0007669"/>
    <property type="project" value="UniProtKB-KW"/>
</dbReference>
<dbReference type="InterPro" id="IPR031316">
    <property type="entry name" value="FlgM_C"/>
</dbReference>
<dbReference type="Proteomes" id="UP000242815">
    <property type="component" value="Unassembled WGS sequence"/>
</dbReference>
<dbReference type="AlphaFoldDB" id="A0A1I6B3J8"/>
<dbReference type="SUPFAM" id="SSF101498">
    <property type="entry name" value="Anti-sigma factor FlgM"/>
    <property type="match status" value="1"/>
</dbReference>
<dbReference type="InterPro" id="IPR035890">
    <property type="entry name" value="Anti-sigma-28_factor_FlgM_sf"/>
</dbReference>
<feature type="compositionally biased region" description="Polar residues" evidence="9">
    <location>
        <begin position="7"/>
        <end position="21"/>
    </location>
</feature>
<feature type="region of interest" description="Disordered" evidence="9">
    <location>
        <begin position="1"/>
        <end position="46"/>
    </location>
</feature>
<name>A0A1I6B3J8_9GAMM</name>
<gene>
    <name evidence="11" type="ORF">SAMN05216578_10388</name>
</gene>
<evidence type="ECO:0000313" key="12">
    <source>
        <dbReference type="Proteomes" id="UP000242815"/>
    </source>
</evidence>
<evidence type="ECO:0000259" key="10">
    <source>
        <dbReference type="Pfam" id="PF04316"/>
    </source>
</evidence>
<protein>
    <recommendedName>
        <fullName evidence="2">Negative regulator of flagellin synthesis</fullName>
    </recommendedName>
    <alternativeName>
        <fullName evidence="8">Anti-sigma-28 factor</fullName>
    </alternativeName>
</protein>
<evidence type="ECO:0000256" key="2">
    <source>
        <dbReference type="ARBA" id="ARBA00017823"/>
    </source>
</evidence>
<evidence type="ECO:0000313" key="11">
    <source>
        <dbReference type="EMBL" id="SFQ75484.1"/>
    </source>
</evidence>
<comment type="function">
    <text evidence="7">Responsible for the coupling of flagellin expression to flagellar assembly by preventing expression of the flagellin genes when a component of the middle class of proteins is defective. It negatively regulates flagellar genes by inhibiting the activity of FliA by directly binding to FliA.</text>
</comment>